<name>A0A914HNZ2_GLORO</name>
<sequence length="207" mass="23050">MFIKIGFFIFVFFKLLFLAKIDNVSSCSVLLYDNDCCKNKFWQTYELLDCPGPFKPECNIFGHNCVGCTYKYSTAKGCIPRVQCSCYYCCESQYAKNCPDGCRECVIDGVGGCPENSAVHNSSTSSTHESEAKAREHFDMVDVDKNGSISLNEAINHLKSKLKNGPSARNLAVNMSWFAEIDHNGNNQIEPGEFDRSLIGVNDQKSG</sequence>
<protein>
    <submittedName>
        <fullName evidence="5">EF-hand domain-containing protein</fullName>
    </submittedName>
</protein>
<dbReference type="PROSITE" id="PS00018">
    <property type="entry name" value="EF_HAND_1"/>
    <property type="match status" value="1"/>
</dbReference>
<evidence type="ECO:0000259" key="3">
    <source>
        <dbReference type="PROSITE" id="PS50222"/>
    </source>
</evidence>
<dbReference type="CDD" id="cd00051">
    <property type="entry name" value="EFh"/>
    <property type="match status" value="1"/>
</dbReference>
<feature type="domain" description="EF-hand" evidence="3">
    <location>
        <begin position="129"/>
        <end position="164"/>
    </location>
</feature>
<keyword evidence="1" id="KW-0106">Calcium</keyword>
<accession>A0A914HNZ2</accession>
<evidence type="ECO:0000256" key="2">
    <source>
        <dbReference type="SAM" id="SignalP"/>
    </source>
</evidence>
<dbReference type="InterPro" id="IPR018247">
    <property type="entry name" value="EF_Hand_1_Ca_BS"/>
</dbReference>
<evidence type="ECO:0000313" key="5">
    <source>
        <dbReference type="WBParaSite" id="Gr19_v10_g2351.t1"/>
    </source>
</evidence>
<dbReference type="Pfam" id="PF13202">
    <property type="entry name" value="EF-hand_5"/>
    <property type="match status" value="2"/>
</dbReference>
<dbReference type="SMART" id="SM00054">
    <property type="entry name" value="EFh"/>
    <property type="match status" value="2"/>
</dbReference>
<keyword evidence="4" id="KW-1185">Reference proteome</keyword>
<dbReference type="GO" id="GO:0005509">
    <property type="term" value="F:calcium ion binding"/>
    <property type="evidence" value="ECO:0007669"/>
    <property type="project" value="InterPro"/>
</dbReference>
<reference evidence="5" key="1">
    <citation type="submission" date="2022-11" db="UniProtKB">
        <authorList>
            <consortium name="WormBaseParasite"/>
        </authorList>
    </citation>
    <scope>IDENTIFICATION</scope>
</reference>
<dbReference type="PROSITE" id="PS50222">
    <property type="entry name" value="EF_HAND_2"/>
    <property type="match status" value="1"/>
</dbReference>
<dbReference type="InterPro" id="IPR011992">
    <property type="entry name" value="EF-hand-dom_pair"/>
</dbReference>
<feature type="chain" id="PRO_5036964438" evidence="2">
    <location>
        <begin position="27"/>
        <end position="207"/>
    </location>
</feature>
<dbReference type="Gene3D" id="1.10.238.10">
    <property type="entry name" value="EF-hand"/>
    <property type="match status" value="1"/>
</dbReference>
<dbReference type="SUPFAM" id="SSF47473">
    <property type="entry name" value="EF-hand"/>
    <property type="match status" value="1"/>
</dbReference>
<keyword evidence="2" id="KW-0732">Signal</keyword>
<evidence type="ECO:0000313" key="4">
    <source>
        <dbReference type="Proteomes" id="UP000887572"/>
    </source>
</evidence>
<dbReference type="InterPro" id="IPR002048">
    <property type="entry name" value="EF_hand_dom"/>
</dbReference>
<dbReference type="AlphaFoldDB" id="A0A914HNZ2"/>
<organism evidence="4 5">
    <name type="scientific">Globodera rostochiensis</name>
    <name type="common">Golden nematode worm</name>
    <name type="synonym">Heterodera rostochiensis</name>
    <dbReference type="NCBI Taxonomy" id="31243"/>
    <lineage>
        <taxon>Eukaryota</taxon>
        <taxon>Metazoa</taxon>
        <taxon>Ecdysozoa</taxon>
        <taxon>Nematoda</taxon>
        <taxon>Chromadorea</taxon>
        <taxon>Rhabditida</taxon>
        <taxon>Tylenchina</taxon>
        <taxon>Tylenchomorpha</taxon>
        <taxon>Tylenchoidea</taxon>
        <taxon>Heteroderidae</taxon>
        <taxon>Heteroderinae</taxon>
        <taxon>Globodera</taxon>
    </lineage>
</organism>
<dbReference type="WBParaSite" id="Gr19_v10_g2351.t1">
    <property type="protein sequence ID" value="Gr19_v10_g2351.t1"/>
    <property type="gene ID" value="Gr19_v10_g2351"/>
</dbReference>
<evidence type="ECO:0000256" key="1">
    <source>
        <dbReference type="ARBA" id="ARBA00022837"/>
    </source>
</evidence>
<feature type="signal peptide" evidence="2">
    <location>
        <begin position="1"/>
        <end position="26"/>
    </location>
</feature>
<proteinExistence type="predicted"/>
<dbReference type="Proteomes" id="UP000887572">
    <property type="component" value="Unplaced"/>
</dbReference>